<dbReference type="Proteomes" id="UP001259832">
    <property type="component" value="Unassembled WGS sequence"/>
</dbReference>
<dbReference type="AlphaFoldDB" id="A0AAD9LBJ1"/>
<comment type="caution">
    <text evidence="1">The sequence shown here is derived from an EMBL/GenBank/DDBJ whole genome shotgun (WGS) entry which is preliminary data.</text>
</comment>
<dbReference type="EMBL" id="JASMQC010000039">
    <property type="protein sequence ID" value="KAK1930488.1"/>
    <property type="molecule type" value="Genomic_DNA"/>
</dbReference>
<name>A0AAD9LBJ1_9STRA</name>
<gene>
    <name evidence="1" type="ORF">P3T76_014159</name>
</gene>
<keyword evidence="2" id="KW-1185">Reference proteome</keyword>
<organism evidence="1 2">
    <name type="scientific">Phytophthora citrophthora</name>
    <dbReference type="NCBI Taxonomy" id="4793"/>
    <lineage>
        <taxon>Eukaryota</taxon>
        <taxon>Sar</taxon>
        <taxon>Stramenopiles</taxon>
        <taxon>Oomycota</taxon>
        <taxon>Peronosporomycetes</taxon>
        <taxon>Peronosporales</taxon>
        <taxon>Peronosporaceae</taxon>
        <taxon>Phytophthora</taxon>
    </lineage>
</organism>
<proteinExistence type="predicted"/>
<reference evidence="1" key="1">
    <citation type="submission" date="2023-08" db="EMBL/GenBank/DDBJ databases">
        <title>Reference Genome Resource for the Citrus Pathogen Phytophthora citrophthora.</title>
        <authorList>
            <person name="Moller H."/>
            <person name="Coetzee B."/>
            <person name="Rose L.J."/>
            <person name="Van Niekerk J.M."/>
        </authorList>
    </citation>
    <scope>NUCLEOTIDE SEQUENCE</scope>
    <source>
        <strain evidence="1">STE-U-9442</strain>
    </source>
</reference>
<accession>A0AAD9LBJ1</accession>
<evidence type="ECO:0000313" key="1">
    <source>
        <dbReference type="EMBL" id="KAK1930488.1"/>
    </source>
</evidence>
<protein>
    <submittedName>
        <fullName evidence="1">Polyprotein</fullName>
    </submittedName>
</protein>
<sequence>MRICGGNLDSILQSLGGIRGGGADDAPIGDKALAIMDQMAHGGSEIHHALKGLLNTHADKKAALDRLLHAESYRRVFDNSKEAIRTNKATDAPDEELVAYTVPEVSNVWTGFLTNIFDRAKHIHTGIYTHDNMRNIVAEVNGIYRHYEGKAPDGQLTRHIMMQLVAEDNRRYGVVDFIWDQLATRTGSGIRI</sequence>
<evidence type="ECO:0000313" key="2">
    <source>
        <dbReference type="Proteomes" id="UP001259832"/>
    </source>
</evidence>